<proteinExistence type="predicted"/>
<sequence length="274" mass="30108">MPLAKQIGTINKTKLSNAAHKNMNTEIYDRILVVTIAALHLESLAPGYKECIDREGECVNRITKSATTDQLVTKDGERDKTIQFIFSMNGSYLVCPDPAFQSAARTVDAVLRAYDKLYSKAYAEETALIDGLLADLAKPEVATALQTLHLETYVTQLKTQNGEYKTLDASRTDEYTARVKTDTSKARKATDETLDLVVQRVNAYAVLEPTDVINGFIDTVNQIFRKYKDLIAAKGGPSTPTQPDDKPYPTPDPVPDPTPDPDPSPGGGDRPEIE</sequence>
<organism evidence="2 3">
    <name type="scientific">Parabacteroides goldsteinii DSM 19448 = WAL 12034</name>
    <dbReference type="NCBI Taxonomy" id="927665"/>
    <lineage>
        <taxon>Bacteria</taxon>
        <taxon>Pseudomonadati</taxon>
        <taxon>Bacteroidota</taxon>
        <taxon>Bacteroidia</taxon>
        <taxon>Bacteroidales</taxon>
        <taxon>Tannerellaceae</taxon>
        <taxon>Parabacteroides</taxon>
    </lineage>
</organism>
<gene>
    <name evidence="2" type="ORF">HMPREF1535_01259</name>
</gene>
<reference evidence="2 3" key="1">
    <citation type="submission" date="2013-04" db="EMBL/GenBank/DDBJ databases">
        <title>The Genome Sequence of Parabacteroides goldsteinii DSM 19448.</title>
        <authorList>
            <consortium name="The Broad Institute Genomics Platform"/>
            <person name="Earl A."/>
            <person name="Ward D."/>
            <person name="Feldgarden M."/>
            <person name="Gevers D."/>
            <person name="Martens E."/>
            <person name="Sakamoto M."/>
            <person name="Benno Y."/>
            <person name="Song Y."/>
            <person name="Liu C."/>
            <person name="Lee J."/>
            <person name="Bolanos M."/>
            <person name="Vaisanen M.L."/>
            <person name="Finegold S.M."/>
            <person name="Walker B."/>
            <person name="Young S."/>
            <person name="Zeng Q."/>
            <person name="Gargeya S."/>
            <person name="Fitzgerald M."/>
            <person name="Haas B."/>
            <person name="Abouelleil A."/>
            <person name="Allen A.W."/>
            <person name="Alvarado L."/>
            <person name="Arachchi H.M."/>
            <person name="Berlin A.M."/>
            <person name="Chapman S.B."/>
            <person name="Gainer-Dewar J."/>
            <person name="Goldberg J."/>
            <person name="Griggs A."/>
            <person name="Gujja S."/>
            <person name="Hansen M."/>
            <person name="Howarth C."/>
            <person name="Imamovic A."/>
            <person name="Ireland A."/>
            <person name="Larimer J."/>
            <person name="McCowan C."/>
            <person name="Murphy C."/>
            <person name="Pearson M."/>
            <person name="Poon T.W."/>
            <person name="Priest M."/>
            <person name="Roberts A."/>
            <person name="Saif S."/>
            <person name="Shea T."/>
            <person name="Sisk P."/>
            <person name="Sykes S."/>
            <person name="Wortman J."/>
            <person name="Nusbaum C."/>
            <person name="Birren B."/>
        </authorList>
    </citation>
    <scope>NUCLEOTIDE SEQUENCE [LARGE SCALE GENOMIC DNA]</scope>
    <source>
        <strain evidence="2 3">DSM 19448</strain>
    </source>
</reference>
<evidence type="ECO:0000313" key="3">
    <source>
        <dbReference type="Proteomes" id="UP000033047"/>
    </source>
</evidence>
<dbReference type="Proteomes" id="UP000033047">
    <property type="component" value="Unassembled WGS sequence"/>
</dbReference>
<comment type="caution">
    <text evidence="2">The sequence shown here is derived from an EMBL/GenBank/DDBJ whole genome shotgun (WGS) entry which is preliminary data.</text>
</comment>
<dbReference type="HOGENOM" id="CLU_1011383_0_0_10"/>
<accession>A0A0F5JK39</accession>
<evidence type="ECO:0008006" key="4">
    <source>
        <dbReference type="Google" id="ProtNLM"/>
    </source>
</evidence>
<dbReference type="STRING" id="927665.HMPREF1535_01259"/>
<dbReference type="AlphaFoldDB" id="A0A0F5JK39"/>
<protein>
    <recommendedName>
        <fullName evidence="4">Cell surface protein</fullName>
    </recommendedName>
</protein>
<dbReference type="EMBL" id="AQHV01000008">
    <property type="protein sequence ID" value="KKB57812.1"/>
    <property type="molecule type" value="Genomic_DNA"/>
</dbReference>
<evidence type="ECO:0000313" key="2">
    <source>
        <dbReference type="EMBL" id="KKB57812.1"/>
    </source>
</evidence>
<name>A0A0F5JK39_9BACT</name>
<dbReference type="Pfam" id="PF19775">
    <property type="entry name" value="DUF6261"/>
    <property type="match status" value="1"/>
</dbReference>
<dbReference type="RefSeq" id="WP_046145598.1">
    <property type="nucleotide sequence ID" value="NZ_KQ033912.1"/>
</dbReference>
<evidence type="ECO:0000256" key="1">
    <source>
        <dbReference type="SAM" id="MobiDB-lite"/>
    </source>
</evidence>
<dbReference type="InterPro" id="IPR046228">
    <property type="entry name" value="DUF6261"/>
</dbReference>
<feature type="region of interest" description="Disordered" evidence="1">
    <location>
        <begin position="233"/>
        <end position="274"/>
    </location>
</feature>
<dbReference type="PATRIC" id="fig|927665.4.peg.1285"/>
<feature type="compositionally biased region" description="Pro residues" evidence="1">
    <location>
        <begin position="248"/>
        <end position="264"/>
    </location>
</feature>